<feature type="chain" id="PRO_5042537107" description="Secreted protein" evidence="2">
    <location>
        <begin position="17"/>
        <end position="85"/>
    </location>
</feature>
<reference evidence="3" key="1">
    <citation type="submission" date="2023-06" db="EMBL/GenBank/DDBJ databases">
        <title>Genome-scale phylogeny and comparative genomics of the fungal order Sordariales.</title>
        <authorList>
            <consortium name="Lawrence Berkeley National Laboratory"/>
            <person name="Hensen N."/>
            <person name="Bonometti L."/>
            <person name="Westerberg I."/>
            <person name="Brannstrom I.O."/>
            <person name="Guillou S."/>
            <person name="Cros-Aarteil S."/>
            <person name="Calhoun S."/>
            <person name="Haridas S."/>
            <person name="Kuo A."/>
            <person name="Mondo S."/>
            <person name="Pangilinan J."/>
            <person name="Riley R."/>
            <person name="Labutti K."/>
            <person name="Andreopoulos B."/>
            <person name="Lipzen A."/>
            <person name="Chen C."/>
            <person name="Yanf M."/>
            <person name="Daum C."/>
            <person name="Ng V."/>
            <person name="Clum A."/>
            <person name="Steindorff A."/>
            <person name="Ohm R."/>
            <person name="Martin F."/>
            <person name="Silar P."/>
            <person name="Natvig D."/>
            <person name="Lalanne C."/>
            <person name="Gautier V."/>
            <person name="Ament-Velasquez S.L."/>
            <person name="Kruys A."/>
            <person name="Hutchinson M.I."/>
            <person name="Powell A.J."/>
            <person name="Barry K."/>
            <person name="Miller A.N."/>
            <person name="Grigoriev I.V."/>
            <person name="Debuchy R."/>
            <person name="Gladieux P."/>
            <person name="Thoren M.H."/>
            <person name="Johannesson H."/>
        </authorList>
    </citation>
    <scope>NUCLEOTIDE SEQUENCE</scope>
    <source>
        <strain evidence="3">PSN4</strain>
    </source>
</reference>
<keyword evidence="1" id="KW-1133">Transmembrane helix</keyword>
<keyword evidence="4" id="KW-1185">Reference proteome</keyword>
<feature type="transmembrane region" description="Helical" evidence="1">
    <location>
        <begin position="15"/>
        <end position="34"/>
    </location>
</feature>
<keyword evidence="1" id="KW-0472">Membrane</keyword>
<keyword evidence="2" id="KW-0732">Signal</keyword>
<keyword evidence="1" id="KW-0812">Transmembrane</keyword>
<dbReference type="AlphaFoldDB" id="A0AAJ0BLJ2"/>
<gene>
    <name evidence="3" type="ORF">QBC47DRAFT_367265</name>
</gene>
<evidence type="ECO:0000256" key="2">
    <source>
        <dbReference type="SAM" id="SignalP"/>
    </source>
</evidence>
<evidence type="ECO:0000313" key="4">
    <source>
        <dbReference type="Proteomes" id="UP001239445"/>
    </source>
</evidence>
<evidence type="ECO:0000256" key="1">
    <source>
        <dbReference type="SAM" id="Phobius"/>
    </source>
</evidence>
<organism evidence="3 4">
    <name type="scientific">Echria macrotheca</name>
    <dbReference type="NCBI Taxonomy" id="438768"/>
    <lineage>
        <taxon>Eukaryota</taxon>
        <taxon>Fungi</taxon>
        <taxon>Dikarya</taxon>
        <taxon>Ascomycota</taxon>
        <taxon>Pezizomycotina</taxon>
        <taxon>Sordariomycetes</taxon>
        <taxon>Sordariomycetidae</taxon>
        <taxon>Sordariales</taxon>
        <taxon>Schizotheciaceae</taxon>
        <taxon>Echria</taxon>
    </lineage>
</organism>
<dbReference type="EMBL" id="MU839827">
    <property type="protein sequence ID" value="KAK1760490.1"/>
    <property type="molecule type" value="Genomic_DNA"/>
</dbReference>
<accession>A0AAJ0BLJ2</accession>
<sequence length="85" mass="9428">MCCAWSFVFLARPGLAVWVCLGVSGSGTWIQVVMTMKGRREREGGWFPLQEEDGREAISSDLVALLVDHFALDTVTILLRVTLKS</sequence>
<protein>
    <recommendedName>
        <fullName evidence="5">Secreted protein</fullName>
    </recommendedName>
</protein>
<evidence type="ECO:0000313" key="3">
    <source>
        <dbReference type="EMBL" id="KAK1760490.1"/>
    </source>
</evidence>
<evidence type="ECO:0008006" key="5">
    <source>
        <dbReference type="Google" id="ProtNLM"/>
    </source>
</evidence>
<proteinExistence type="predicted"/>
<name>A0AAJ0BLJ2_9PEZI</name>
<comment type="caution">
    <text evidence="3">The sequence shown here is derived from an EMBL/GenBank/DDBJ whole genome shotgun (WGS) entry which is preliminary data.</text>
</comment>
<dbReference type="Proteomes" id="UP001239445">
    <property type="component" value="Unassembled WGS sequence"/>
</dbReference>
<feature type="signal peptide" evidence="2">
    <location>
        <begin position="1"/>
        <end position="16"/>
    </location>
</feature>